<dbReference type="EMBL" id="LPUR01000001">
    <property type="protein sequence ID" value="KXH84876.1"/>
    <property type="molecule type" value="Genomic_DNA"/>
</dbReference>
<dbReference type="Proteomes" id="UP000070513">
    <property type="component" value="Unassembled WGS sequence"/>
</dbReference>
<protein>
    <recommendedName>
        <fullName evidence="5">DUF1911 domain-containing protein</fullName>
    </recommendedName>
</protein>
<organism evidence="3 4">
    <name type="scientific">Chryseobacterium kwangjuense</name>
    <dbReference type="NCBI Taxonomy" id="267125"/>
    <lineage>
        <taxon>Bacteria</taxon>
        <taxon>Pseudomonadati</taxon>
        <taxon>Bacteroidota</taxon>
        <taxon>Flavobacteriia</taxon>
        <taxon>Flavobacteriales</taxon>
        <taxon>Weeksellaceae</taxon>
        <taxon>Chryseobacterium group</taxon>
        <taxon>Chryseobacterium</taxon>
    </lineage>
</organism>
<name>A0A135WIY6_9FLAO</name>
<gene>
    <name evidence="3" type="ORF">AU378_03725</name>
</gene>
<dbReference type="AlphaFoldDB" id="A0A135WIY6"/>
<dbReference type="RefSeq" id="WP_062648135.1">
    <property type="nucleotide sequence ID" value="NZ_LPUR01000001.1"/>
</dbReference>
<dbReference type="InterPro" id="IPR015025">
    <property type="entry name" value="PoNi_C"/>
</dbReference>
<dbReference type="SUPFAM" id="SSF140731">
    <property type="entry name" value="PA2201 C-terminal domain-like"/>
    <property type="match status" value="1"/>
</dbReference>
<reference evidence="4" key="1">
    <citation type="submission" date="2015-12" db="EMBL/GenBank/DDBJ databases">
        <title>Genome sequence of a biocontrol rhizobacterium Chryseobacterium kwangjuense strain KJ1R5 isolated from pepper (Capsicum annuum L.).</title>
        <authorList>
            <person name="Jeong J.-J."/>
            <person name="Park H."/>
            <person name="Mannaa M."/>
            <person name="Sang M.K."/>
            <person name="Choi I.-G."/>
            <person name="Kim K.D."/>
        </authorList>
    </citation>
    <scope>NUCLEOTIDE SEQUENCE [LARGE SCALE GENOMIC DNA]</scope>
    <source>
        <strain evidence="4">KJ1R5</strain>
    </source>
</reference>
<dbReference type="Pfam" id="PF08929">
    <property type="entry name" value="PoNi_C"/>
    <property type="match status" value="1"/>
</dbReference>
<dbReference type="InterPro" id="IPR028983">
    <property type="entry name" value="PA2201-like_C"/>
</dbReference>
<sequence length="237" mass="27909">MNTRDKLNSKENFMEIIARQNEYIEEELEDLSGYGSEDTEEISETYKNLSKYSLDNMVAAYSVGEAISKIKEEYIRTLDYFIHSWEQSNSYVQMVWMLSIGIMLDIEQKDFLKLVECVKIDDPNDYLVDFLIASRVESWSMHSSFKFAKPYKTLTEVIDFAKNDKNEALSCLLSYLQKDWYKGHSDTGWYDAHKSKWNIHTGYWSFESGALVKILGLDDSSLKEQQYYPYDLVHWKD</sequence>
<dbReference type="Pfam" id="PF08928">
    <property type="entry name" value="PoNi_N"/>
    <property type="match status" value="1"/>
</dbReference>
<evidence type="ECO:0008006" key="5">
    <source>
        <dbReference type="Google" id="ProtNLM"/>
    </source>
</evidence>
<accession>A0A135WIY6</accession>
<evidence type="ECO:0000259" key="1">
    <source>
        <dbReference type="Pfam" id="PF08928"/>
    </source>
</evidence>
<dbReference type="Gene3D" id="1.10.3920.10">
    <property type="entry name" value="PA2201 C-terminal domain-like"/>
    <property type="match status" value="1"/>
</dbReference>
<evidence type="ECO:0000313" key="4">
    <source>
        <dbReference type="Proteomes" id="UP000070513"/>
    </source>
</evidence>
<comment type="caution">
    <text evidence="3">The sequence shown here is derived from an EMBL/GenBank/DDBJ whole genome shotgun (WGS) entry which is preliminary data.</text>
</comment>
<evidence type="ECO:0000259" key="2">
    <source>
        <dbReference type="Pfam" id="PF08929"/>
    </source>
</evidence>
<feature type="domain" description="PoNi N-terminal" evidence="1">
    <location>
        <begin position="4"/>
        <end position="115"/>
    </location>
</feature>
<feature type="domain" description="PoNi C-terminal" evidence="2">
    <location>
        <begin position="124"/>
        <end position="232"/>
    </location>
</feature>
<reference evidence="3 4" key="2">
    <citation type="journal article" date="2016" name="Genome Announc.">
        <title>Draft Genome Sequence of a Biocontrol Rhizobacterium, Chryseobacterium kwangjuense Strain KJ1R5, Isolated from Pepper (Capsicum annuum).</title>
        <authorList>
            <person name="Jeong J.J."/>
            <person name="Park H."/>
            <person name="Park B.H."/>
            <person name="Mannaa M."/>
            <person name="Sang M.K."/>
            <person name="Choi I.G."/>
            <person name="Kim K.D."/>
        </authorList>
    </citation>
    <scope>NUCLEOTIDE SEQUENCE [LARGE SCALE GENOMIC DNA]</scope>
    <source>
        <strain evidence="3 4">KJ1R5</strain>
    </source>
</reference>
<dbReference type="InterPro" id="IPR015024">
    <property type="entry name" value="PoNi_N"/>
</dbReference>
<proteinExistence type="predicted"/>
<evidence type="ECO:0000313" key="3">
    <source>
        <dbReference type="EMBL" id="KXH84876.1"/>
    </source>
</evidence>
<dbReference type="OrthoDB" id="2067926at2"/>